<dbReference type="InterPro" id="IPR052972">
    <property type="entry name" value="Sacsin_chaperone_reg"/>
</dbReference>
<sequence>MRAIDWCPVYADPPLKGIPWLKSSNQVSRPSNVRPKSQMFVVSCSMHILDGECCSLYLQKKLGWMDRPNINVLSAQLIELSKLYSQLKSHSSDVPIVDAALSKGIPALYSKMQEYIGTDEFVQLKSALDGVSWVWIGDNFVVPNALAFDSPVKFTPYLYVVPSELSEFRDLLLNLGVRINFDIWDYMHVLQRLQNDVKGFPLSTDQLNFVHRILDAVADCCSEKPLFEASNTPILIPDMSAVLMHAGDLVYNDAPWMDNSTPVGKHFIHPTISNDLASRLGIQSLRCLSLVDDDMTKDLPCMDYARIKELLTSYGDTELLLFDLLELADCCKANKLHLIFDKREHPRQSLLQHNG</sequence>
<dbReference type="PANTHER" id="PTHR15600">
    <property type="entry name" value="SACSIN"/>
    <property type="match status" value="1"/>
</dbReference>
<proteinExistence type="predicted"/>
<dbReference type="STRING" id="2094558.A0A314XZF7"/>
<comment type="caution">
    <text evidence="1">The sequence shown here is derived from an EMBL/GenBank/DDBJ whole genome shotgun (WGS) entry which is preliminary data.</text>
</comment>
<keyword evidence="2" id="KW-1185">Reference proteome</keyword>
<gene>
    <name evidence="1" type="ORF">Pyn_18062</name>
</gene>
<dbReference type="GO" id="GO:0030544">
    <property type="term" value="F:Hsp70 protein binding"/>
    <property type="evidence" value="ECO:0007669"/>
    <property type="project" value="TreeGrafter"/>
</dbReference>
<dbReference type="Proteomes" id="UP000250321">
    <property type="component" value="Unassembled WGS sequence"/>
</dbReference>
<protein>
    <submittedName>
        <fullName evidence="1">Sacsin</fullName>
    </submittedName>
</protein>
<organism evidence="1 2">
    <name type="scientific">Prunus yedoensis var. nudiflora</name>
    <dbReference type="NCBI Taxonomy" id="2094558"/>
    <lineage>
        <taxon>Eukaryota</taxon>
        <taxon>Viridiplantae</taxon>
        <taxon>Streptophyta</taxon>
        <taxon>Embryophyta</taxon>
        <taxon>Tracheophyta</taxon>
        <taxon>Spermatophyta</taxon>
        <taxon>Magnoliopsida</taxon>
        <taxon>eudicotyledons</taxon>
        <taxon>Gunneridae</taxon>
        <taxon>Pentapetalae</taxon>
        <taxon>rosids</taxon>
        <taxon>fabids</taxon>
        <taxon>Rosales</taxon>
        <taxon>Rosaceae</taxon>
        <taxon>Amygdaloideae</taxon>
        <taxon>Amygdaleae</taxon>
        <taxon>Prunus</taxon>
    </lineage>
</organism>
<dbReference type="PANTHER" id="PTHR15600:SF42">
    <property type="entry name" value="SACSIN"/>
    <property type="match status" value="1"/>
</dbReference>
<name>A0A314XZF7_PRUYE</name>
<reference evidence="1 2" key="1">
    <citation type="submission" date="2018-02" db="EMBL/GenBank/DDBJ databases">
        <title>Draft genome of wild Prunus yedoensis var. nudiflora.</title>
        <authorList>
            <person name="Baek S."/>
            <person name="Kim J.-H."/>
            <person name="Choi K."/>
            <person name="Kim G.-B."/>
            <person name="Cho A."/>
            <person name="Jang H."/>
            <person name="Shin C.-H."/>
            <person name="Yu H.-J."/>
            <person name="Mun J.-H."/>
        </authorList>
    </citation>
    <scope>NUCLEOTIDE SEQUENCE [LARGE SCALE GENOMIC DNA]</scope>
    <source>
        <strain evidence="2">cv. Jeju island</strain>
        <tissue evidence="1">Leaf</tissue>
    </source>
</reference>
<dbReference type="AlphaFoldDB" id="A0A314XZF7"/>
<dbReference type="OrthoDB" id="1262810at2759"/>
<evidence type="ECO:0000313" key="2">
    <source>
        <dbReference type="Proteomes" id="UP000250321"/>
    </source>
</evidence>
<dbReference type="EMBL" id="PJQY01001901">
    <property type="protein sequence ID" value="PQP98326.1"/>
    <property type="molecule type" value="Genomic_DNA"/>
</dbReference>
<evidence type="ECO:0000313" key="1">
    <source>
        <dbReference type="EMBL" id="PQP98326.1"/>
    </source>
</evidence>
<accession>A0A314XZF7</accession>